<dbReference type="Gene3D" id="3.40.50.300">
    <property type="entry name" value="P-loop containing nucleotide triphosphate hydrolases"/>
    <property type="match status" value="1"/>
</dbReference>
<dbReference type="InterPro" id="IPR027417">
    <property type="entry name" value="P-loop_NTPase"/>
</dbReference>
<evidence type="ECO:0000313" key="4">
    <source>
        <dbReference type="Proteomes" id="UP000037685"/>
    </source>
</evidence>
<dbReference type="CDD" id="cd02042">
    <property type="entry name" value="ParAB_family"/>
    <property type="match status" value="1"/>
</dbReference>
<dbReference type="InterPro" id="IPR010093">
    <property type="entry name" value="SinI_DNA-bd"/>
</dbReference>
<dbReference type="AlphaFoldDB" id="A0A0N0BL54"/>
<organism evidence="3 4">
    <name type="scientific">Thermus aquaticus</name>
    <dbReference type="NCBI Taxonomy" id="271"/>
    <lineage>
        <taxon>Bacteria</taxon>
        <taxon>Thermotogati</taxon>
        <taxon>Deinococcota</taxon>
        <taxon>Deinococci</taxon>
        <taxon>Thermales</taxon>
        <taxon>Thermaceae</taxon>
        <taxon>Thermus</taxon>
    </lineage>
</organism>
<reference evidence="3 4" key="1">
    <citation type="submission" date="2015-07" db="EMBL/GenBank/DDBJ databases">
        <authorList>
            <person name="Noorani M."/>
        </authorList>
    </citation>
    <scope>NUCLEOTIDE SEQUENCE [LARGE SCALE GENOMIC DNA]</scope>
    <source>
        <strain evidence="4">ATCC 25104 / DSM 625 / JCM 10724 / NBRC 103206 / NCIMB 11243 / YT-1</strain>
    </source>
</reference>
<dbReference type="NCBIfam" id="TIGR01764">
    <property type="entry name" value="excise"/>
    <property type="match status" value="1"/>
</dbReference>
<dbReference type="PANTHER" id="PTHR13696">
    <property type="entry name" value="P-LOOP CONTAINING NUCLEOSIDE TRIPHOSPHATE HYDROLASE"/>
    <property type="match status" value="1"/>
</dbReference>
<dbReference type="InterPro" id="IPR050678">
    <property type="entry name" value="DNA_Partitioning_ATPase"/>
</dbReference>
<accession>A0A0N0BL54</accession>
<feature type="domain" description="Helix-turn-helix" evidence="1">
    <location>
        <begin position="10"/>
        <end position="46"/>
    </location>
</feature>
<dbReference type="PANTHER" id="PTHR13696:SF52">
    <property type="entry name" value="PARA FAMILY PROTEIN CT_582"/>
    <property type="match status" value="1"/>
</dbReference>
<comment type="caution">
    <text evidence="3">The sequence shown here is derived from an EMBL/GenBank/DDBJ whole genome shotgun (WGS) entry which is preliminary data.</text>
</comment>
<proteinExistence type="predicted"/>
<dbReference type="Pfam" id="PF13614">
    <property type="entry name" value="AAA_31"/>
    <property type="match status" value="1"/>
</dbReference>
<name>A0A0N0BL54_THEAQ</name>
<dbReference type="Pfam" id="PF12728">
    <property type="entry name" value="HTH_17"/>
    <property type="match status" value="1"/>
</dbReference>
<feature type="domain" description="AAA" evidence="2">
    <location>
        <begin position="60"/>
        <end position="216"/>
    </location>
</feature>
<sequence>MEEGPHLVPVSEMAERLGITRERVRQMILEGKLEAVRLGRYWYVRQGGKTRLRQAYTLFTHAGGAGKTSLARDLGYELARRGFRVLLIDTDPQANLTSWLGVREVQPQETLLHLVETGQLPPPRSLKDWNLDLIPASLDLARVEVRLMQRPLATLLLRTALRKEERYDFVLIDSLPSLGHLAALGAMAGDGLLVPVETSVKGVEALVGVMEAAQEYREALEQVAPEAPKTFVRLFIPTKYDARTSGDNRVLERIASLRELAPVASPIAYRPGPHRKATEQAVPIQLVGDRQAREEVERLAEEFLQNVVAKDLSRKPQETGVGQ</sequence>
<dbReference type="GO" id="GO:0003677">
    <property type="term" value="F:DNA binding"/>
    <property type="evidence" value="ECO:0007669"/>
    <property type="project" value="InterPro"/>
</dbReference>
<dbReference type="EMBL" id="LHCI01000107">
    <property type="protein sequence ID" value="KOX88946.1"/>
    <property type="molecule type" value="Genomic_DNA"/>
</dbReference>
<protein>
    <submittedName>
        <fullName evidence="3">Chromosome partitioning protein ParA</fullName>
    </submittedName>
</protein>
<dbReference type="InterPro" id="IPR025669">
    <property type="entry name" value="AAA_dom"/>
</dbReference>
<evidence type="ECO:0000313" key="3">
    <source>
        <dbReference type="EMBL" id="KOX88946.1"/>
    </source>
</evidence>
<gene>
    <name evidence="3" type="primary">parA</name>
    <name evidence="3" type="ORF">BVI061214_02369</name>
</gene>
<dbReference type="RefSeq" id="WP_053768678.1">
    <property type="nucleotide sequence ID" value="NZ_CP020572.1"/>
</dbReference>
<dbReference type="Proteomes" id="UP000037685">
    <property type="component" value="Unassembled WGS sequence"/>
</dbReference>
<dbReference type="PATRIC" id="fig|271.14.peg.2447"/>
<evidence type="ECO:0000259" key="1">
    <source>
        <dbReference type="Pfam" id="PF12728"/>
    </source>
</evidence>
<dbReference type="SUPFAM" id="SSF52540">
    <property type="entry name" value="P-loop containing nucleoside triphosphate hydrolases"/>
    <property type="match status" value="1"/>
</dbReference>
<dbReference type="InterPro" id="IPR041657">
    <property type="entry name" value="HTH_17"/>
</dbReference>
<evidence type="ECO:0000259" key="2">
    <source>
        <dbReference type="Pfam" id="PF13614"/>
    </source>
</evidence>